<dbReference type="InterPro" id="IPR050836">
    <property type="entry name" value="SDS22/Internalin_LRR"/>
</dbReference>
<dbReference type="SUPFAM" id="SSF52058">
    <property type="entry name" value="L domain-like"/>
    <property type="match status" value="1"/>
</dbReference>
<name>A0AAU7DY71_9MICO</name>
<keyword evidence="2" id="KW-0433">Leucine-rich repeat</keyword>
<feature type="compositionally biased region" description="Basic and acidic residues" evidence="5">
    <location>
        <begin position="516"/>
        <end position="525"/>
    </location>
</feature>
<evidence type="ECO:0000256" key="6">
    <source>
        <dbReference type="SAM" id="Phobius"/>
    </source>
</evidence>
<gene>
    <name evidence="7" type="ORF">V5R04_01335</name>
</gene>
<dbReference type="AlphaFoldDB" id="A0AAU7DY71"/>
<dbReference type="EMBL" id="CP146203">
    <property type="protein sequence ID" value="XBH21898.1"/>
    <property type="molecule type" value="Genomic_DNA"/>
</dbReference>
<sequence>MKHHIRVANPPNPSQSRVRRWPSAYRPRRITGFVAAILLILGGGLATALPAQADTSDPITMPDPALRACINASLGQGDSDPIAAAQADGITVVDCRNLGITDITGLERMPNLDQILLSNNPLTSHTPIRNLAKLRHLDVSHTGVTDADLPDLTGSPVIYYLGLGSNSIADVTELATVSSLTSLYIGNNTITDWSPIASMPNLDILHAANSQITDLTPFQSMTGLTRLYLGANQIVDPTPLANLTNLEVLQLSSQIVDLPSVPLGTATSNPVTDVAGNPVLMTSLDTGFNYDLATNTWTFATSGNKNLEWNTTISAGTVSDVVFTGQIRQHISRADAEPETPEVTQAVCMNGDIAYPQISLPTTEGITYSIEGNVAPGQTVTIKAVLSGDDHSIYVDPASDWVSTSSDHLSAELVILLDDAQCETPAPTVIDAPNGDLPVDDPCGPDNATWRLPTGSDVPDNFTWVITAEGLLTAVANEGYVFSDPTEALDPTLREYGYAPDTNEACPDPDSDTTEDGDKAEETDVKVTDEVEETDVEETVRVQVTGEALAKTGGPDAMVGILTAALLGIGGLLILTGRTRRQQA</sequence>
<keyword evidence="6" id="KW-0812">Transmembrane</keyword>
<dbReference type="InterPro" id="IPR014755">
    <property type="entry name" value="Cu-Rt/internalin_Ig-like"/>
</dbReference>
<evidence type="ECO:0000256" key="2">
    <source>
        <dbReference type="ARBA" id="ARBA00022614"/>
    </source>
</evidence>
<feature type="region of interest" description="Disordered" evidence="5">
    <location>
        <begin position="497"/>
        <end position="525"/>
    </location>
</feature>
<organism evidence="7">
    <name type="scientific">Jonesiaceae bacterium BS-20</name>
    <dbReference type="NCBI Taxonomy" id="3120821"/>
    <lineage>
        <taxon>Bacteria</taxon>
        <taxon>Bacillati</taxon>
        <taxon>Actinomycetota</taxon>
        <taxon>Actinomycetes</taxon>
        <taxon>Micrococcales</taxon>
        <taxon>Jonesiaceae</taxon>
    </lineage>
</organism>
<comment type="similarity">
    <text evidence="1">Belongs to the internalin family.</text>
</comment>
<keyword evidence="3" id="KW-0732">Signal</keyword>
<keyword evidence="6" id="KW-0472">Membrane</keyword>
<dbReference type="Gene3D" id="3.80.10.10">
    <property type="entry name" value="Ribonuclease Inhibitor"/>
    <property type="match status" value="1"/>
</dbReference>
<reference evidence="7" key="1">
    <citation type="submission" date="2024-02" db="EMBL/GenBank/DDBJ databases">
        <title>Tomenella chthoni gen. nov. sp. nov., a member of the family Jonesiaceae isolated from bat guano.</title>
        <authorList>
            <person name="Miller S.L."/>
            <person name="King J."/>
            <person name="Sankaranarayanan K."/>
            <person name="Lawson P.A."/>
        </authorList>
    </citation>
    <scope>NUCLEOTIDE SEQUENCE</scope>
    <source>
        <strain evidence="7">BS-20</strain>
    </source>
</reference>
<evidence type="ECO:0000313" key="7">
    <source>
        <dbReference type="EMBL" id="XBH21898.1"/>
    </source>
</evidence>
<dbReference type="PROSITE" id="PS51450">
    <property type="entry name" value="LRR"/>
    <property type="match status" value="1"/>
</dbReference>
<dbReference type="InterPro" id="IPR032675">
    <property type="entry name" value="LRR_dom_sf"/>
</dbReference>
<protein>
    <submittedName>
        <fullName evidence="7">Leucine-rich repeat domain-containing protein</fullName>
    </submittedName>
</protein>
<dbReference type="PANTHER" id="PTHR46652">
    <property type="entry name" value="LEUCINE-RICH REPEAT AND IQ DOMAIN-CONTAINING PROTEIN 1-RELATED"/>
    <property type="match status" value="1"/>
</dbReference>
<accession>A0AAU7DY71</accession>
<dbReference type="InterPro" id="IPR001611">
    <property type="entry name" value="Leu-rich_rpt"/>
</dbReference>
<evidence type="ECO:0000256" key="4">
    <source>
        <dbReference type="ARBA" id="ARBA00022737"/>
    </source>
</evidence>
<feature type="transmembrane region" description="Helical" evidence="6">
    <location>
        <begin position="557"/>
        <end position="575"/>
    </location>
</feature>
<evidence type="ECO:0000256" key="5">
    <source>
        <dbReference type="SAM" id="MobiDB-lite"/>
    </source>
</evidence>
<dbReference type="InterPro" id="IPR025875">
    <property type="entry name" value="Leu-rich_rpt_4"/>
</dbReference>
<keyword evidence="4" id="KW-0677">Repeat</keyword>
<evidence type="ECO:0000256" key="3">
    <source>
        <dbReference type="ARBA" id="ARBA00022729"/>
    </source>
</evidence>
<dbReference type="Gene3D" id="2.60.40.1220">
    <property type="match status" value="1"/>
</dbReference>
<dbReference type="PANTHER" id="PTHR46652:SF3">
    <property type="entry name" value="LEUCINE-RICH REPEAT-CONTAINING PROTEIN 9"/>
    <property type="match status" value="1"/>
</dbReference>
<proteinExistence type="inferred from homology"/>
<dbReference type="Pfam" id="PF12799">
    <property type="entry name" value="LRR_4"/>
    <property type="match status" value="1"/>
</dbReference>
<keyword evidence="6" id="KW-1133">Transmembrane helix</keyword>
<evidence type="ECO:0000256" key="1">
    <source>
        <dbReference type="ARBA" id="ARBA00009432"/>
    </source>
</evidence>